<dbReference type="EMBL" id="BLAL01000068">
    <property type="protein sequence ID" value="GES83221.1"/>
    <property type="molecule type" value="Genomic_DNA"/>
</dbReference>
<comment type="caution">
    <text evidence="3">The sequence shown here is derived from an EMBL/GenBank/DDBJ whole genome shotgun (WGS) entry which is preliminary data.</text>
</comment>
<proteinExistence type="predicted"/>
<evidence type="ECO:0000256" key="1">
    <source>
        <dbReference type="SAM" id="MobiDB-lite"/>
    </source>
</evidence>
<dbReference type="Gene3D" id="2.80.10.50">
    <property type="match status" value="1"/>
</dbReference>
<keyword evidence="2" id="KW-0732">Signal</keyword>
<protein>
    <submittedName>
        <fullName evidence="4">Fungal-specific transcription factor domain-containing protein</fullName>
    </submittedName>
</protein>
<dbReference type="SUPFAM" id="SSF50370">
    <property type="entry name" value="Ricin B-like lectins"/>
    <property type="match status" value="1"/>
</dbReference>
<dbReference type="Proteomes" id="UP000615446">
    <property type="component" value="Unassembled WGS sequence"/>
</dbReference>
<feature type="chain" id="PRO_5036060207" evidence="2">
    <location>
        <begin position="25"/>
        <end position="455"/>
    </location>
</feature>
<feature type="region of interest" description="Disordered" evidence="1">
    <location>
        <begin position="396"/>
        <end position="428"/>
    </location>
</feature>
<dbReference type="AlphaFoldDB" id="A0A2Z6SD84"/>
<feature type="signal peptide" evidence="2">
    <location>
        <begin position="1"/>
        <end position="24"/>
    </location>
</feature>
<dbReference type="Proteomes" id="UP000247702">
    <property type="component" value="Unassembled WGS sequence"/>
</dbReference>
<dbReference type="EMBL" id="BEXD01003849">
    <property type="protein sequence ID" value="GBC02769.1"/>
    <property type="molecule type" value="Genomic_DNA"/>
</dbReference>
<sequence length="455" mass="51925">MKVRNKTLHHLGFLFLIFIISTYCSLIPNDRVITNDPEDFDLLEGITYNIVHSMSEKNLGSIGEKVQVGTPNETDLYQHWSLRKVGDNIYNIVNVGLGRNLDNNGKGVYVSSPEHDSILNPYQHWTFTKIKNYTYNIANVRTESRSLDSIDSDGALVYIKISDKNNRYQQWIFEPINYKLITKLIDVDLNSEKEDIKKNQINLLSTNDTFENPSNVTLERVFEKKETRQNSYTLEIRKSDSFKLDAYIEMFFEIGTYIFDELPVKAGIKGGIKGEFIATNEESYKGTVKDEVLYRIQQHVSVNPYTSVEVIANTDKYDIIVPFKGKIRISCKADRLGRSGKVIKMTDVDANAIKYYVQRENAGITIMKENFFYIVTNGTLKVSGYGYNSLTQVKTLGSRPQDTSSPKMSDFSPTVSEPSPKNTELSSKVSESSPKNLVIFYHIILILLRIIILQV</sequence>
<organism evidence="3 5">
    <name type="scientific">Rhizophagus clarus</name>
    <dbReference type="NCBI Taxonomy" id="94130"/>
    <lineage>
        <taxon>Eukaryota</taxon>
        <taxon>Fungi</taxon>
        <taxon>Fungi incertae sedis</taxon>
        <taxon>Mucoromycota</taxon>
        <taxon>Glomeromycotina</taxon>
        <taxon>Glomeromycetes</taxon>
        <taxon>Glomerales</taxon>
        <taxon>Glomeraceae</taxon>
        <taxon>Rhizophagus</taxon>
    </lineage>
</organism>
<gene>
    <name evidence="4" type="ORF">RCL2_001038200</name>
    <name evidence="3" type="ORF">RclHR1_04800009</name>
</gene>
<evidence type="ECO:0000313" key="3">
    <source>
        <dbReference type="EMBL" id="GBC02769.1"/>
    </source>
</evidence>
<dbReference type="Gene3D" id="2.170.15.10">
    <property type="entry name" value="Proaerolysin, chain A, domain 3"/>
    <property type="match status" value="1"/>
</dbReference>
<evidence type="ECO:0000256" key="2">
    <source>
        <dbReference type="SAM" id="SignalP"/>
    </source>
</evidence>
<keyword evidence="5" id="KW-1185">Reference proteome</keyword>
<dbReference type="InterPro" id="IPR035992">
    <property type="entry name" value="Ricin_B-like_lectins"/>
</dbReference>
<evidence type="ECO:0000313" key="4">
    <source>
        <dbReference type="EMBL" id="GES83221.1"/>
    </source>
</evidence>
<dbReference type="CDD" id="cd00161">
    <property type="entry name" value="beta-trefoil_Ricin-like"/>
    <property type="match status" value="1"/>
</dbReference>
<evidence type="ECO:0000313" key="5">
    <source>
        <dbReference type="Proteomes" id="UP000247702"/>
    </source>
</evidence>
<accession>A0A2Z6SD84</accession>
<reference evidence="4" key="2">
    <citation type="submission" date="2019-10" db="EMBL/GenBank/DDBJ databases">
        <title>Conservation and host-specific expression of non-tandemly repeated heterogenous ribosome RNA gene in arbuscular mycorrhizal fungi.</title>
        <authorList>
            <person name="Maeda T."/>
            <person name="Kobayashi Y."/>
            <person name="Nakagawa T."/>
            <person name="Ezawa T."/>
            <person name="Yamaguchi K."/>
            <person name="Bino T."/>
            <person name="Nishimoto Y."/>
            <person name="Shigenobu S."/>
            <person name="Kawaguchi M."/>
        </authorList>
    </citation>
    <scope>NUCLEOTIDE SEQUENCE</scope>
    <source>
        <strain evidence="4">HR1</strain>
    </source>
</reference>
<name>A0A2Z6SD84_9GLOM</name>
<dbReference type="OrthoDB" id="2340137at2759"/>
<reference evidence="3 5" key="1">
    <citation type="submission" date="2017-11" db="EMBL/GenBank/DDBJ databases">
        <title>The genome of Rhizophagus clarus HR1 reveals common genetic basis of auxotrophy among arbuscular mycorrhizal fungi.</title>
        <authorList>
            <person name="Kobayashi Y."/>
        </authorList>
    </citation>
    <scope>NUCLEOTIDE SEQUENCE [LARGE SCALE GENOMIC DNA]</scope>
    <source>
        <strain evidence="3 5">HR1</strain>
    </source>
</reference>